<evidence type="ECO:0000313" key="5">
    <source>
        <dbReference type="EMBL" id="SDW58128.1"/>
    </source>
</evidence>
<keyword evidence="3" id="KW-0812">Transmembrane</keyword>
<evidence type="ECO:0000256" key="1">
    <source>
        <dbReference type="ARBA" id="ARBA00004241"/>
    </source>
</evidence>
<reference evidence="6" key="1">
    <citation type="submission" date="2016-10" db="EMBL/GenBank/DDBJ databases">
        <authorList>
            <person name="Varghese N."/>
        </authorList>
    </citation>
    <scope>NUCLEOTIDE SEQUENCE [LARGE SCALE GENOMIC DNA]</scope>
    <source>
        <strain evidence="6">DSM 12489</strain>
    </source>
</reference>
<keyword evidence="2" id="KW-0178">Competence</keyword>
<dbReference type="Pfam" id="PF07963">
    <property type="entry name" value="N_methyl"/>
    <property type="match status" value="1"/>
</dbReference>
<dbReference type="InterPro" id="IPR012902">
    <property type="entry name" value="N_methyl_site"/>
</dbReference>
<dbReference type="Proteomes" id="UP001157137">
    <property type="component" value="Unassembled WGS sequence"/>
</dbReference>
<dbReference type="EMBL" id="FNOJ01000008">
    <property type="protein sequence ID" value="SDW58128.1"/>
    <property type="molecule type" value="Genomic_DNA"/>
</dbReference>
<dbReference type="PROSITE" id="PS00409">
    <property type="entry name" value="PROKAR_NTER_METHYL"/>
    <property type="match status" value="1"/>
</dbReference>
<dbReference type="AlphaFoldDB" id="A0A1H2UQA3"/>
<evidence type="ECO:0000256" key="2">
    <source>
        <dbReference type="ARBA" id="ARBA00023287"/>
    </source>
</evidence>
<proteinExistence type="predicted"/>
<protein>
    <recommendedName>
        <fullName evidence="7">Prepilin-type N-terminal cleavage/methylation domain-containing protein</fullName>
    </recommendedName>
</protein>
<dbReference type="RefSeq" id="WP_040288613.1">
    <property type="nucleotide sequence ID" value="NZ_BSRA01000011.1"/>
</dbReference>
<keyword evidence="3" id="KW-0472">Membrane</keyword>
<dbReference type="Proteomes" id="UP000182589">
    <property type="component" value="Unassembled WGS sequence"/>
</dbReference>
<reference evidence="5" key="2">
    <citation type="submission" date="2016-10" db="EMBL/GenBank/DDBJ databases">
        <authorList>
            <person name="de Groot N.N."/>
        </authorList>
    </citation>
    <scope>NUCLEOTIDE SEQUENCE [LARGE SCALE GENOMIC DNA]</scope>
    <source>
        <strain evidence="5">DSM 12489</strain>
    </source>
</reference>
<evidence type="ECO:0008006" key="7">
    <source>
        <dbReference type="Google" id="ProtNLM"/>
    </source>
</evidence>
<sequence>MTMQTHKRSGEAGLTLIELLASIAIAAMVAGVLVNLVWMLAVRAQRLTSFNVAQEKVLTVNHALNRMLRSSDFVQMQFSGNPASSSAVVVLWLYRGGYPTTAAVDADRPWMYNTTTVVPTVSGGQTAQAAIVGATCFKVFEFIQRSASSWDVYSLNANTAQAQTQTPPMVNGTPLASGVNIEWMFPVLYPQGSGADFSWTNYILGFLHPSTISSGTFVNSFIMRLSAPYQSSTGQTLTYDLASGYHDADVR</sequence>
<reference evidence="4" key="3">
    <citation type="submission" date="2023-02" db="EMBL/GenBank/DDBJ databases">
        <title>Proposal of a novel subspecies: Alicyclobacillus hesperidum subspecies aegle.</title>
        <authorList>
            <person name="Goto K."/>
            <person name="Fujii T."/>
            <person name="Yasui K."/>
            <person name="Mochida K."/>
            <person name="Kato-Tanaka Y."/>
            <person name="Morohoshi S."/>
            <person name="An S.Y."/>
            <person name="Kasai H."/>
            <person name="Yokota A."/>
        </authorList>
    </citation>
    <scope>NUCLEOTIDE SEQUENCE</scope>
    <source>
        <strain evidence="4">DSM 12766</strain>
    </source>
</reference>
<feature type="transmembrane region" description="Helical" evidence="3">
    <location>
        <begin position="12"/>
        <end position="41"/>
    </location>
</feature>
<keyword evidence="6" id="KW-1185">Reference proteome</keyword>
<organism evidence="5 6">
    <name type="scientific">Alicyclobacillus hesperidum</name>
    <dbReference type="NCBI Taxonomy" id="89784"/>
    <lineage>
        <taxon>Bacteria</taxon>
        <taxon>Bacillati</taxon>
        <taxon>Bacillota</taxon>
        <taxon>Bacilli</taxon>
        <taxon>Bacillales</taxon>
        <taxon>Alicyclobacillaceae</taxon>
        <taxon>Alicyclobacillus</taxon>
    </lineage>
</organism>
<dbReference type="GO" id="GO:0030420">
    <property type="term" value="P:establishment of competence for transformation"/>
    <property type="evidence" value="ECO:0007669"/>
    <property type="project" value="UniProtKB-KW"/>
</dbReference>
<accession>A0A1H2UQA3</accession>
<dbReference type="STRING" id="89784.SAMN04489725_108100"/>
<gene>
    <name evidence="4" type="ORF">Heshes_20080</name>
    <name evidence="5" type="ORF">SAMN04489725_108100</name>
</gene>
<evidence type="ECO:0000313" key="4">
    <source>
        <dbReference type="EMBL" id="GLV14324.1"/>
    </source>
</evidence>
<dbReference type="EMBL" id="BSRA01000011">
    <property type="protein sequence ID" value="GLV14324.1"/>
    <property type="molecule type" value="Genomic_DNA"/>
</dbReference>
<evidence type="ECO:0000256" key="3">
    <source>
        <dbReference type="SAM" id="Phobius"/>
    </source>
</evidence>
<name>A0A1H2UQA3_9BACL</name>
<comment type="subcellular location">
    <subcellularLocation>
        <location evidence="1">Cell surface</location>
    </subcellularLocation>
</comment>
<dbReference type="GO" id="GO:0009986">
    <property type="term" value="C:cell surface"/>
    <property type="evidence" value="ECO:0007669"/>
    <property type="project" value="UniProtKB-SubCell"/>
</dbReference>
<evidence type="ECO:0000313" key="6">
    <source>
        <dbReference type="Proteomes" id="UP000182589"/>
    </source>
</evidence>
<keyword evidence="3" id="KW-1133">Transmembrane helix</keyword>